<organism evidence="2 3">
    <name type="scientific">Turnera subulata</name>
    <dbReference type="NCBI Taxonomy" id="218843"/>
    <lineage>
        <taxon>Eukaryota</taxon>
        <taxon>Viridiplantae</taxon>
        <taxon>Streptophyta</taxon>
        <taxon>Embryophyta</taxon>
        <taxon>Tracheophyta</taxon>
        <taxon>Spermatophyta</taxon>
        <taxon>Magnoliopsida</taxon>
        <taxon>eudicotyledons</taxon>
        <taxon>Gunneridae</taxon>
        <taxon>Pentapetalae</taxon>
        <taxon>rosids</taxon>
        <taxon>fabids</taxon>
        <taxon>Malpighiales</taxon>
        <taxon>Passifloraceae</taxon>
        <taxon>Turnera</taxon>
    </lineage>
</organism>
<dbReference type="InterPro" id="IPR041567">
    <property type="entry name" value="COI1_F-box"/>
</dbReference>
<comment type="caution">
    <text evidence="2">The sequence shown here is derived from an EMBL/GenBank/DDBJ whole genome shotgun (WGS) entry which is preliminary data.</text>
</comment>
<dbReference type="GO" id="GO:0005634">
    <property type="term" value="C:nucleus"/>
    <property type="evidence" value="ECO:0007669"/>
    <property type="project" value="TreeGrafter"/>
</dbReference>
<dbReference type="Proteomes" id="UP001141552">
    <property type="component" value="Unassembled WGS sequence"/>
</dbReference>
<accession>A0A9Q0F169</accession>
<name>A0A9Q0F169_9ROSI</name>
<dbReference type="GO" id="GO:0019005">
    <property type="term" value="C:SCF ubiquitin ligase complex"/>
    <property type="evidence" value="ECO:0007669"/>
    <property type="project" value="TreeGrafter"/>
</dbReference>
<dbReference type="Gene3D" id="3.80.10.10">
    <property type="entry name" value="Ribonuclease Inhibitor"/>
    <property type="match status" value="2"/>
</dbReference>
<dbReference type="CDD" id="cd22159">
    <property type="entry name" value="F-box_AtTIR1-like"/>
    <property type="match status" value="1"/>
</dbReference>
<dbReference type="InterPro" id="IPR032675">
    <property type="entry name" value="LRR_dom_sf"/>
</dbReference>
<dbReference type="FunFam" id="1.20.1280.50:FF:000023">
    <property type="entry name" value="F-box/LRR-repeat protein 4"/>
    <property type="match status" value="1"/>
</dbReference>
<proteinExistence type="predicted"/>
<dbReference type="AlphaFoldDB" id="A0A9Q0F169"/>
<dbReference type="PANTHER" id="PTHR13318">
    <property type="entry name" value="PARTNER OF PAIRED, ISOFORM B-RELATED"/>
    <property type="match status" value="1"/>
</dbReference>
<evidence type="ECO:0000313" key="3">
    <source>
        <dbReference type="Proteomes" id="UP001141552"/>
    </source>
</evidence>
<sequence length="706" mass="78446">MGPTIHDLPDVILSVIVGSVSDTRTRNAVSLVSRKFHALERATRTSLVLRGNARDLLYLIPTCFRAVTHLDLSLLSPWGYPLPDHPLLAHRLRAAFPLVSSLTLYARSPSTLHSLLPQWPLLTHVRLVRWHQRSSNPLLGADISPILEHCPSLSSLDLSAFYYWTEDVPHALQAYPDASSSLTSLDLLTLSLSDGFKASEIRSIAAACPNLARLRLACMFDPSYMGFVADETLLAIAAGCPRLRLLHLVDAQATPTPSTDHRDAADSGITRSGLVDFFAGLPLLEDLTIDVCKNVREAAWALEALHSKCPNLQCLKLGQFQGLCVAPDSQPDGLALCSGLISLSICRSLDLTDMGLIQIGRGCSRLAKFEVQGCNKITVKGVRTLTSLLHRTLAEVSISFCQNLGAVASLRALEPVRHRIQMLHLDCLWDESQDQHSDFVQEQDYLLSFDLNQTLSRQSSDECEYASKAKRCKYSSLDFPNSNSHNHSSGQSSSMNGFCSSSSYNKSWEKLKHLSLWIGVGELLTPLPMTGLDDCPNLEEIRIKVEGDCRGRPKPSQRAFGLSCLACYPRLTKMQLDCSDTIGFALTAPSGQMDLSLWERFFLNGIDSLNLYELDYWPPQDRDVNQRSLTLPGAALIAECPSLRKLFIHGTAHEHFMMFFLKIPNLRDVQLREDYYPAPENDMSTEMRVDSCSRFEDALNSRRIAD</sequence>
<evidence type="ECO:0000259" key="1">
    <source>
        <dbReference type="Pfam" id="PF18511"/>
    </source>
</evidence>
<feature type="domain" description="COI1 F-box" evidence="1">
    <location>
        <begin position="8"/>
        <end position="45"/>
    </location>
</feature>
<reference evidence="2" key="1">
    <citation type="submission" date="2022-02" db="EMBL/GenBank/DDBJ databases">
        <authorList>
            <person name="Henning P.M."/>
            <person name="McCubbin A.G."/>
            <person name="Shore J.S."/>
        </authorList>
    </citation>
    <scope>NUCLEOTIDE SEQUENCE</scope>
    <source>
        <strain evidence="2">F60SS</strain>
        <tissue evidence="2">Leaves</tissue>
    </source>
</reference>
<dbReference type="GO" id="GO:0031146">
    <property type="term" value="P:SCF-dependent proteasomal ubiquitin-dependent protein catabolic process"/>
    <property type="evidence" value="ECO:0007669"/>
    <property type="project" value="TreeGrafter"/>
</dbReference>
<dbReference type="EMBL" id="JAKUCV010007590">
    <property type="protein sequence ID" value="KAJ4822717.1"/>
    <property type="molecule type" value="Genomic_DNA"/>
</dbReference>
<dbReference type="SUPFAM" id="SSF52047">
    <property type="entry name" value="RNI-like"/>
    <property type="match status" value="1"/>
</dbReference>
<dbReference type="OrthoDB" id="550575at2759"/>
<keyword evidence="3" id="KW-1185">Reference proteome</keyword>
<dbReference type="PANTHER" id="PTHR13318:SF148">
    <property type="entry name" value="F-BOX PROTEIN MAX2"/>
    <property type="match status" value="1"/>
</dbReference>
<gene>
    <name evidence="2" type="ORF">Tsubulata_037012</name>
</gene>
<evidence type="ECO:0000313" key="2">
    <source>
        <dbReference type="EMBL" id="KAJ4822717.1"/>
    </source>
</evidence>
<protein>
    <recommendedName>
        <fullName evidence="1">COI1 F-box domain-containing protein</fullName>
    </recommendedName>
</protein>
<reference evidence="2" key="2">
    <citation type="journal article" date="2023" name="Plants (Basel)">
        <title>Annotation of the Turnera subulata (Passifloraceae) Draft Genome Reveals the S-Locus Evolved after the Divergence of Turneroideae from Passifloroideae in a Stepwise Manner.</title>
        <authorList>
            <person name="Henning P.M."/>
            <person name="Roalson E.H."/>
            <person name="Mir W."/>
            <person name="McCubbin A.G."/>
            <person name="Shore J.S."/>
        </authorList>
    </citation>
    <scope>NUCLEOTIDE SEQUENCE</scope>
    <source>
        <strain evidence="2">F60SS</strain>
    </source>
</reference>
<dbReference type="Pfam" id="PF18511">
    <property type="entry name" value="F-box_5"/>
    <property type="match status" value="1"/>
</dbReference>
<dbReference type="Gene3D" id="1.20.1280.50">
    <property type="match status" value="1"/>
</dbReference>